<accession>A0A0F9B122</accession>
<name>A0A0F9B122_9ZZZZ</name>
<evidence type="ECO:0000256" key="1">
    <source>
        <dbReference type="SAM" id="Phobius"/>
    </source>
</evidence>
<evidence type="ECO:0000313" key="2">
    <source>
        <dbReference type="EMBL" id="KKK78271.1"/>
    </source>
</evidence>
<keyword evidence="1" id="KW-0812">Transmembrane</keyword>
<dbReference type="EMBL" id="LAZR01054565">
    <property type="protein sequence ID" value="KKK78271.1"/>
    <property type="molecule type" value="Genomic_DNA"/>
</dbReference>
<sequence>MMTLAMTVTEIAYLIGAFFMGLGTLAVTVLPVYFREKRRTGVLSDAIEEGKENGGAHEVLRKKTSTNPDLKKLLDPVHETTKTTRKLKKESTA</sequence>
<reference evidence="2" key="1">
    <citation type="journal article" date="2015" name="Nature">
        <title>Complex archaea that bridge the gap between prokaryotes and eukaryotes.</title>
        <authorList>
            <person name="Spang A."/>
            <person name="Saw J.H."/>
            <person name="Jorgensen S.L."/>
            <person name="Zaremba-Niedzwiedzka K."/>
            <person name="Martijn J."/>
            <person name="Lind A.E."/>
            <person name="van Eijk R."/>
            <person name="Schleper C."/>
            <person name="Guy L."/>
            <person name="Ettema T.J."/>
        </authorList>
    </citation>
    <scope>NUCLEOTIDE SEQUENCE</scope>
</reference>
<keyword evidence="1" id="KW-0472">Membrane</keyword>
<organism evidence="2">
    <name type="scientific">marine sediment metagenome</name>
    <dbReference type="NCBI Taxonomy" id="412755"/>
    <lineage>
        <taxon>unclassified sequences</taxon>
        <taxon>metagenomes</taxon>
        <taxon>ecological metagenomes</taxon>
    </lineage>
</organism>
<gene>
    <name evidence="2" type="ORF">LCGC14_2845240</name>
</gene>
<proteinExistence type="predicted"/>
<feature type="transmembrane region" description="Helical" evidence="1">
    <location>
        <begin position="12"/>
        <end position="34"/>
    </location>
</feature>
<keyword evidence="1" id="KW-1133">Transmembrane helix</keyword>
<comment type="caution">
    <text evidence="2">The sequence shown here is derived from an EMBL/GenBank/DDBJ whole genome shotgun (WGS) entry which is preliminary data.</text>
</comment>
<protein>
    <submittedName>
        <fullName evidence="2">Uncharacterized protein</fullName>
    </submittedName>
</protein>
<dbReference type="AlphaFoldDB" id="A0A0F9B122"/>